<evidence type="ECO:0000313" key="2">
    <source>
        <dbReference type="Proteomes" id="UP001055784"/>
    </source>
</evidence>
<dbReference type="Pfam" id="PF06283">
    <property type="entry name" value="ThuA"/>
    <property type="match status" value="1"/>
</dbReference>
<dbReference type="SUPFAM" id="SSF52317">
    <property type="entry name" value="Class I glutamine amidotransferase-like"/>
    <property type="match status" value="1"/>
</dbReference>
<dbReference type="AlphaFoldDB" id="A0A074LY69"/>
<dbReference type="InterPro" id="IPR029062">
    <property type="entry name" value="Class_I_gatase-like"/>
</dbReference>
<dbReference type="Gene3D" id="3.40.50.880">
    <property type="match status" value="1"/>
</dbReference>
<reference evidence="1" key="1">
    <citation type="submission" date="2022-11" db="EMBL/GenBank/DDBJ databases">
        <authorList>
            <person name="Vasilchenko N.G."/>
            <person name="Prazdnova E.V."/>
            <person name="Gorovtsov A.V."/>
            <person name="Chistyakov V.A."/>
            <person name="Pak M.L."/>
        </authorList>
    </citation>
    <scope>NUCLEOTIDE SEQUENCE</scope>
    <source>
        <strain evidence="1">R 4.5</strain>
    </source>
</reference>
<dbReference type="Proteomes" id="UP001055784">
    <property type="component" value="Chromosome"/>
</dbReference>
<dbReference type="InterPro" id="IPR029010">
    <property type="entry name" value="ThuA-like"/>
</dbReference>
<name>A0A074LY69_PAEPO</name>
<gene>
    <name evidence="1" type="ORF">MF626_004289</name>
</gene>
<protein>
    <submittedName>
        <fullName evidence="1">ThuA domain-containing protein</fullName>
    </submittedName>
</protein>
<sequence length="212" mass="24298">MEKRKALLLGDYSYPEFHPLQGVDEEISHILQDWMTVQCSENRKMLLKENLTSFDLCISYCDSRKEVLSPQQTAGLLSYVSGGGGLLVLHNGITLQGRYEIAQLMGARFLRHPAAGPLSFKVTEPDHPIMEGIEPFEMQEEPYRFDFDPFTEKTLLMEYEHEGQWWPAAWSLSYGLGRVVYLMPGHNQPSFQHEGYRKLLLQAAKWAGRFPG</sequence>
<proteinExistence type="predicted"/>
<dbReference type="PANTHER" id="PTHR40469">
    <property type="entry name" value="SECRETED GLYCOSYL HYDROLASE"/>
    <property type="match status" value="1"/>
</dbReference>
<organism evidence="1 2">
    <name type="scientific">Paenibacillus polymyxa</name>
    <name type="common">Bacillus polymyxa</name>
    <dbReference type="NCBI Taxonomy" id="1406"/>
    <lineage>
        <taxon>Bacteria</taxon>
        <taxon>Bacillati</taxon>
        <taxon>Bacillota</taxon>
        <taxon>Bacilli</taxon>
        <taxon>Bacillales</taxon>
        <taxon>Paenibacillaceae</taxon>
        <taxon>Paenibacillus</taxon>
    </lineage>
</organism>
<accession>A0A074LY69</accession>
<dbReference type="EMBL" id="CP097770">
    <property type="protein sequence ID" value="URJ49877.1"/>
    <property type="molecule type" value="Genomic_DNA"/>
</dbReference>
<dbReference type="PANTHER" id="PTHR40469:SF2">
    <property type="entry name" value="GALACTOSE-BINDING DOMAIN-LIKE SUPERFAMILY PROTEIN"/>
    <property type="match status" value="1"/>
</dbReference>
<dbReference type="RefSeq" id="WP_039271649.1">
    <property type="nucleotide sequence ID" value="NZ_CP015423.1"/>
</dbReference>
<evidence type="ECO:0000313" key="1">
    <source>
        <dbReference type="EMBL" id="URJ49877.1"/>
    </source>
</evidence>